<evidence type="ECO:0000259" key="5">
    <source>
        <dbReference type="Pfam" id="PF02781"/>
    </source>
</evidence>
<dbReference type="EC" id="1.1.1.49" evidence="6"/>
<evidence type="ECO:0000256" key="2">
    <source>
        <dbReference type="ARBA" id="ARBA00022857"/>
    </source>
</evidence>
<evidence type="ECO:0000313" key="6">
    <source>
        <dbReference type="EMBL" id="RLV51313.1"/>
    </source>
</evidence>
<sequence>EKAKVFEAMRPFDPSRVVYGQYEGYRDEEGVDEDSSTETFVAVEAYVDNERWAGVPFYLRTGKAMAESRRTITLTFHTPPGRRFGDQIDEPDKL</sequence>
<comment type="caution">
    <text evidence="6">The sequence shown here is derived from an EMBL/GenBank/DDBJ whole genome shotgun (WGS) entry which is preliminary data.</text>
</comment>
<feature type="domain" description="Glucose-6-phosphate dehydrogenase C-terminal" evidence="5">
    <location>
        <begin position="1"/>
        <end position="86"/>
    </location>
</feature>
<evidence type="ECO:0000256" key="1">
    <source>
        <dbReference type="ARBA" id="ARBA00004921"/>
    </source>
</evidence>
<reference evidence="6 7" key="1">
    <citation type="submission" date="2018-10" db="EMBL/GenBank/DDBJ databases">
        <title>Aeromicrobium sp. 9W16Y-2 whole genome shotgun sequence.</title>
        <authorList>
            <person name="Li F."/>
        </authorList>
    </citation>
    <scope>NUCLEOTIDE SEQUENCE [LARGE SCALE GENOMIC DNA]</scope>
    <source>
        <strain evidence="6 7">9W16Y-2</strain>
    </source>
</reference>
<proteinExistence type="predicted"/>
<dbReference type="GO" id="GO:0004345">
    <property type="term" value="F:glucose-6-phosphate dehydrogenase activity"/>
    <property type="evidence" value="ECO:0007669"/>
    <property type="project" value="UniProtKB-EC"/>
</dbReference>
<keyword evidence="7" id="KW-1185">Reference proteome</keyword>
<dbReference type="EMBL" id="RDBF01000309">
    <property type="protein sequence ID" value="RLV51313.1"/>
    <property type="molecule type" value="Genomic_DNA"/>
</dbReference>
<evidence type="ECO:0000313" key="7">
    <source>
        <dbReference type="Proteomes" id="UP000282515"/>
    </source>
</evidence>
<feature type="non-terminal residue" evidence="6">
    <location>
        <position position="94"/>
    </location>
</feature>
<keyword evidence="2" id="KW-0521">NADP</keyword>
<keyword evidence="4" id="KW-0119">Carbohydrate metabolism</keyword>
<dbReference type="GO" id="GO:0009051">
    <property type="term" value="P:pentose-phosphate shunt, oxidative branch"/>
    <property type="evidence" value="ECO:0007669"/>
    <property type="project" value="TreeGrafter"/>
</dbReference>
<dbReference type="Gene3D" id="3.30.360.10">
    <property type="entry name" value="Dihydrodipicolinate Reductase, domain 2"/>
    <property type="match status" value="1"/>
</dbReference>
<dbReference type="InterPro" id="IPR001282">
    <property type="entry name" value="G6P_DH"/>
</dbReference>
<accession>A0A3L8P8S0</accession>
<comment type="pathway">
    <text evidence="1">Carbohydrate degradation.</text>
</comment>
<dbReference type="InterPro" id="IPR022675">
    <property type="entry name" value="G6P_DH_C"/>
</dbReference>
<name>A0A3L8P8S0_9ACTN</name>
<feature type="non-terminal residue" evidence="6">
    <location>
        <position position="1"/>
    </location>
</feature>
<dbReference type="SUPFAM" id="SSF55347">
    <property type="entry name" value="Glyceraldehyde-3-phosphate dehydrogenase-like, C-terminal domain"/>
    <property type="match status" value="1"/>
</dbReference>
<dbReference type="GO" id="GO:0006006">
    <property type="term" value="P:glucose metabolic process"/>
    <property type="evidence" value="ECO:0007669"/>
    <property type="project" value="InterPro"/>
</dbReference>
<dbReference type="AlphaFoldDB" id="A0A3L8P8S0"/>
<keyword evidence="3 6" id="KW-0560">Oxidoreductase</keyword>
<gene>
    <name evidence="6" type="ORF">D9V41_17495</name>
</gene>
<organism evidence="6 7">
    <name type="scientific">Aeromicrobium phragmitis</name>
    <dbReference type="NCBI Taxonomy" id="2478914"/>
    <lineage>
        <taxon>Bacteria</taxon>
        <taxon>Bacillati</taxon>
        <taxon>Actinomycetota</taxon>
        <taxon>Actinomycetes</taxon>
        <taxon>Propionibacteriales</taxon>
        <taxon>Nocardioidaceae</taxon>
        <taxon>Aeromicrobium</taxon>
    </lineage>
</organism>
<evidence type="ECO:0000256" key="4">
    <source>
        <dbReference type="ARBA" id="ARBA00023277"/>
    </source>
</evidence>
<dbReference type="Proteomes" id="UP000282515">
    <property type="component" value="Unassembled WGS sequence"/>
</dbReference>
<dbReference type="PANTHER" id="PTHR23429:SF0">
    <property type="entry name" value="GLUCOSE-6-PHOSPHATE 1-DEHYDROGENASE"/>
    <property type="match status" value="1"/>
</dbReference>
<dbReference type="GO" id="GO:0050661">
    <property type="term" value="F:NADP binding"/>
    <property type="evidence" value="ECO:0007669"/>
    <property type="project" value="InterPro"/>
</dbReference>
<dbReference type="Pfam" id="PF02781">
    <property type="entry name" value="G6PD_C"/>
    <property type="match status" value="1"/>
</dbReference>
<dbReference type="GO" id="GO:0005829">
    <property type="term" value="C:cytosol"/>
    <property type="evidence" value="ECO:0007669"/>
    <property type="project" value="TreeGrafter"/>
</dbReference>
<protein>
    <submittedName>
        <fullName evidence="6">Glucose-6-phosphate dehydrogenase</fullName>
        <ecNumber evidence="6">1.1.1.49</ecNumber>
    </submittedName>
</protein>
<evidence type="ECO:0000256" key="3">
    <source>
        <dbReference type="ARBA" id="ARBA00023002"/>
    </source>
</evidence>
<dbReference type="PANTHER" id="PTHR23429">
    <property type="entry name" value="GLUCOSE-6-PHOSPHATE 1-DEHYDROGENASE G6PD"/>
    <property type="match status" value="1"/>
</dbReference>